<protein>
    <submittedName>
        <fullName evidence="1">Uncharacterized protein</fullName>
    </submittedName>
</protein>
<gene>
    <name evidence="1" type="ORF">FA95DRAFT_993043</name>
</gene>
<name>A0ACB8R6D4_9AGAM</name>
<sequence>MKTPTSHSDPKLLKEFLHSLRDDPIDSCPQAEQALALLCNYLDDVPSHEPDGAQHWFCHRVDSLVVEAATFMLRLFAYDSTRVISWKQRLKTILAGCCDCVRGLQKAKLVSRETYLAAFSKNTLDNFMVNFDNWELDLVLEGLSESVKPATSQDSQPIGTLIDIPPAISFHIVSNISILRDSRVQAALVSRVPSNPIPGWPTDPPPPGLFHLVIHGNEDIRRWAKLHLNQCQVLPIAMTDFVGPYVSTFETVAHRVEITGVDPQQTEGRPDPSHHFSEDASVVWTGFASTLRLLPSEVLLPGRSTTVHLGRVIAKHLHDTCSHFMEILRCYVYVLKRLGGTIWQDEDPDYPQVVFDAIKDNPSYSLRLQALSPADEGVWFLLWYPEYIQSLKASPAFEDVLAKMVNFLCEELQHDRFQEARPAIISAATTVIRSVLKRSQIEQEPFYQTAALNSLVIHIDRFATIAFSRRYNERTWLSARAGVRTLLSVALRADIQEVANAITSLCRALIKQPPPSLKLPNVHPQLWKKTYDSIEADDIEATSMIIHAFAQCAHLNLLTKSAFQFLFSSPPKGVEASLAKAVFNQVNESLSVFRTGFADAVSSCANRCSSHAILELFRQKGIAGKNMVQDVIALMLCPVEDIQAAVQSLVGQAFDVDVRSDCFRALLDNVPGLSLHAITDFISTFTQYVSLVPEACDLSKSLVRCLTDIIEVLCSHPGGLLHDETFLRRDKELDLGSELPRLWRLMAQAISAIFRRTPEWSKFFSPEDMVQWMRDALIFGRDMLAQWRVFAAISGPVSKAEQSRSSGTSLKFSGAGENMVDDLQQVLPDLARWLRLTDEELLHQSFALLQTLLECFRDTHIKPAPAGLAKLNKIVDDARNKDPKRSRSSTRLDTTRLAKLEDVLASFEESDDEIEIVSHTVAPKTAPKKPQYTATSSARISQKSAPPAVKPSRPSGSASHFTAQDQKRLDSDESLPPRPKFDRSAASTSRATLPQPHTAPENKKQNVPQRSSMSEDSSADESSHEGGLANLTKFQRTPKLNKPVERRMQLLELPVAAKNALQNRLNRRDDARRIALRMKPDISNLHRAILSWSYDATGSQPPWDAKKMSTTHVPDRFKDFEHYRRVFEPLLLLECWAQLLQSKDETKDAYECKIASRMSNDEWVDLDISITDPLKQGWFLAETDVVLLRHPNTNQSCLAKALSFKATRFGQQTVQALVRCHFGSQRDPGLEIGSIWRISKVFSLSTLHREYAALVAMPHYDFANFILNPRLPDPANQSAQEIQKAMTAYNVNDPQARAIVGSLQTEGFSLIQGPPGTGKTSTICGLVQAFLSSRPRPTTTVSVGRAINAEKPVPKKILLCAPSNAAIDEVAYRLKEGASGAGRKAAIPKVVRVGADKALNISVRDISLDSLVDQRMDTLQDAASTRKDTDSDLSLLRSELDSIRRLKQEKQTEQTEVHDNSARSLALEAEVRQLNQRRMTITQQLDKLKDKQKSDNRTLDAARRKIRQDILSEADVICCTLSGAGHDTLERLDFEMIIIDEAAQAIELSSLIPLKFRCARCILVGDPQQLPPTVISQEANKYQYNQSLFVRFQKLRPDVVHLLSIQYRMHPDISQVPSRLFYQGRLEDGHGMAEKTARPWHSSVKFGTYRFFNVVRGQESTGPFRSLLNQAEVQVALALYARLRQEFTSFDFDSRVGVVSMYRAQIVELKKAFERRFGAEILSKLDFNTVDGFQGQEKDIIILSCVRAGPGLQSVGFLSDIRRMNVALTRAKSSLFVLGHCPTLERSDETWKQIVVDARARSCLVEADVSYFTSSAASNAEPPPPPSRPTKPEALPTPVVPKDLIAARDVKSTKSFLTKRDNSLLSPFAGSPSGEPSMTQQSNGGAVGMQGSLKRSLDSVEPKPDTAVLSAGAPRPRPPPAKKQKQGGASLFIPKKRPPPDSDSAGPSNRRRT</sequence>
<dbReference type="Proteomes" id="UP000814033">
    <property type="component" value="Unassembled WGS sequence"/>
</dbReference>
<keyword evidence="2" id="KW-1185">Reference proteome</keyword>
<evidence type="ECO:0000313" key="1">
    <source>
        <dbReference type="EMBL" id="KAI0039679.1"/>
    </source>
</evidence>
<accession>A0ACB8R6D4</accession>
<proteinExistence type="predicted"/>
<evidence type="ECO:0000313" key="2">
    <source>
        <dbReference type="Proteomes" id="UP000814033"/>
    </source>
</evidence>
<organism evidence="1 2">
    <name type="scientific">Auriscalpium vulgare</name>
    <dbReference type="NCBI Taxonomy" id="40419"/>
    <lineage>
        <taxon>Eukaryota</taxon>
        <taxon>Fungi</taxon>
        <taxon>Dikarya</taxon>
        <taxon>Basidiomycota</taxon>
        <taxon>Agaricomycotina</taxon>
        <taxon>Agaricomycetes</taxon>
        <taxon>Russulales</taxon>
        <taxon>Auriscalpiaceae</taxon>
        <taxon>Auriscalpium</taxon>
    </lineage>
</organism>
<reference evidence="1" key="2">
    <citation type="journal article" date="2022" name="New Phytol.">
        <title>Evolutionary transition to the ectomycorrhizal habit in the genomes of a hyperdiverse lineage of mushroom-forming fungi.</title>
        <authorList>
            <person name="Looney B."/>
            <person name="Miyauchi S."/>
            <person name="Morin E."/>
            <person name="Drula E."/>
            <person name="Courty P.E."/>
            <person name="Kohler A."/>
            <person name="Kuo A."/>
            <person name="LaButti K."/>
            <person name="Pangilinan J."/>
            <person name="Lipzen A."/>
            <person name="Riley R."/>
            <person name="Andreopoulos W."/>
            <person name="He G."/>
            <person name="Johnson J."/>
            <person name="Nolan M."/>
            <person name="Tritt A."/>
            <person name="Barry K.W."/>
            <person name="Grigoriev I.V."/>
            <person name="Nagy L.G."/>
            <person name="Hibbett D."/>
            <person name="Henrissat B."/>
            <person name="Matheny P.B."/>
            <person name="Labbe J."/>
            <person name="Martin F.M."/>
        </authorList>
    </citation>
    <scope>NUCLEOTIDE SEQUENCE</scope>
    <source>
        <strain evidence="1">FP105234-sp</strain>
    </source>
</reference>
<reference evidence="1" key="1">
    <citation type="submission" date="2021-02" db="EMBL/GenBank/DDBJ databases">
        <authorList>
            <consortium name="DOE Joint Genome Institute"/>
            <person name="Ahrendt S."/>
            <person name="Looney B.P."/>
            <person name="Miyauchi S."/>
            <person name="Morin E."/>
            <person name="Drula E."/>
            <person name="Courty P.E."/>
            <person name="Chicoki N."/>
            <person name="Fauchery L."/>
            <person name="Kohler A."/>
            <person name="Kuo A."/>
            <person name="Labutti K."/>
            <person name="Pangilinan J."/>
            <person name="Lipzen A."/>
            <person name="Riley R."/>
            <person name="Andreopoulos W."/>
            <person name="He G."/>
            <person name="Johnson J."/>
            <person name="Barry K.W."/>
            <person name="Grigoriev I.V."/>
            <person name="Nagy L."/>
            <person name="Hibbett D."/>
            <person name="Henrissat B."/>
            <person name="Matheny P.B."/>
            <person name="Labbe J."/>
            <person name="Martin F."/>
        </authorList>
    </citation>
    <scope>NUCLEOTIDE SEQUENCE</scope>
    <source>
        <strain evidence="1">FP105234-sp</strain>
    </source>
</reference>
<comment type="caution">
    <text evidence="1">The sequence shown here is derived from an EMBL/GenBank/DDBJ whole genome shotgun (WGS) entry which is preliminary data.</text>
</comment>
<dbReference type="EMBL" id="MU276275">
    <property type="protein sequence ID" value="KAI0039679.1"/>
    <property type="molecule type" value="Genomic_DNA"/>
</dbReference>